<dbReference type="PANTHER" id="PTHR39160">
    <property type="entry name" value="CELL WALL-BINDING PROTEIN YOCH"/>
    <property type="match status" value="1"/>
</dbReference>
<dbReference type="InterPro" id="IPR057309">
    <property type="entry name" value="PcsB_CC"/>
</dbReference>
<name>A0ABW8TAB9_9CLOT</name>
<sequence length="337" mass="36644">MNKKALSIVMVLALIFTLNTSVLASPADSTSDELKQTQNNKKNIETKVSALDNEINSVLKKIDNNKKDMNKLANEMKNSELQLKSTEDKLNNQQDLLKKRVRAMYMNGKSSYLQIVFSSKSFSDLLSNVNTVTSVMNFDNNILSNVEKEKKNILVQKENLGYANKQLEALKTSNETTLSKLNNDIKQEKTLLASATEKEKQLIAKQQAEQEAAAKAKQLAAQRVAASSNQNTVNVPLLANPASAGKTISVVATAYSDNGCTSTGPHTSRNPGGYSTIAVDPRVIPLNSKVYVQGYGYAIAADTGGAIIGNRIDVFFPSDAECESWGVRTVSVTIVSN</sequence>
<evidence type="ECO:0000256" key="3">
    <source>
        <dbReference type="SAM" id="SignalP"/>
    </source>
</evidence>
<feature type="coiled-coil region" evidence="2">
    <location>
        <begin position="27"/>
        <end position="96"/>
    </location>
</feature>
<evidence type="ECO:0000259" key="4">
    <source>
        <dbReference type="Pfam" id="PF06725"/>
    </source>
</evidence>
<dbReference type="PANTHER" id="PTHR39160:SF4">
    <property type="entry name" value="RESUSCITATION-PROMOTING FACTOR RPFB"/>
    <property type="match status" value="1"/>
</dbReference>
<evidence type="ECO:0000313" key="6">
    <source>
        <dbReference type="EMBL" id="MFL0249316.1"/>
    </source>
</evidence>
<dbReference type="Gene3D" id="6.10.250.3150">
    <property type="match status" value="1"/>
</dbReference>
<protein>
    <submittedName>
        <fullName evidence="6">3D domain-containing protein</fullName>
    </submittedName>
</protein>
<dbReference type="InterPro" id="IPR036908">
    <property type="entry name" value="RlpA-like_sf"/>
</dbReference>
<dbReference type="RefSeq" id="WP_406785988.1">
    <property type="nucleotide sequence ID" value="NZ_JBJIAA010000002.1"/>
</dbReference>
<reference evidence="6 7" key="1">
    <citation type="submission" date="2024-11" db="EMBL/GenBank/DDBJ databases">
        <authorList>
            <person name="Heng Y.C."/>
            <person name="Lim A.C.H."/>
            <person name="Lee J.K.Y."/>
            <person name="Kittelmann S."/>
        </authorList>
    </citation>
    <scope>NUCLEOTIDE SEQUENCE [LARGE SCALE GENOMIC DNA]</scope>
    <source>
        <strain evidence="6 7">WILCCON 0114</strain>
    </source>
</reference>
<gene>
    <name evidence="6" type="ORF">ACJDT4_02695</name>
</gene>
<evidence type="ECO:0000313" key="7">
    <source>
        <dbReference type="Proteomes" id="UP001623592"/>
    </source>
</evidence>
<proteinExistence type="predicted"/>
<feature type="chain" id="PRO_5045656476" evidence="3">
    <location>
        <begin position="25"/>
        <end position="337"/>
    </location>
</feature>
<dbReference type="Pfam" id="PF24568">
    <property type="entry name" value="CC_PcsB"/>
    <property type="match status" value="1"/>
</dbReference>
<dbReference type="InterPro" id="IPR051933">
    <property type="entry name" value="Resuscitation_pf_RpfB"/>
</dbReference>
<evidence type="ECO:0000256" key="2">
    <source>
        <dbReference type="SAM" id="Coils"/>
    </source>
</evidence>
<organism evidence="6 7">
    <name type="scientific">Clostridium neuense</name>
    <dbReference type="NCBI Taxonomy" id="1728934"/>
    <lineage>
        <taxon>Bacteria</taxon>
        <taxon>Bacillati</taxon>
        <taxon>Bacillota</taxon>
        <taxon>Clostridia</taxon>
        <taxon>Eubacteriales</taxon>
        <taxon>Clostridiaceae</taxon>
        <taxon>Clostridium</taxon>
    </lineage>
</organism>
<keyword evidence="2" id="KW-0175">Coiled coil</keyword>
<keyword evidence="1 3" id="KW-0732">Signal</keyword>
<dbReference type="EMBL" id="JBJIAA010000002">
    <property type="protein sequence ID" value="MFL0249316.1"/>
    <property type="molecule type" value="Genomic_DNA"/>
</dbReference>
<feature type="signal peptide" evidence="3">
    <location>
        <begin position="1"/>
        <end position="24"/>
    </location>
</feature>
<dbReference type="InterPro" id="IPR010611">
    <property type="entry name" value="3D_dom"/>
</dbReference>
<keyword evidence="7" id="KW-1185">Reference proteome</keyword>
<comment type="caution">
    <text evidence="6">The sequence shown here is derived from an EMBL/GenBank/DDBJ whole genome shotgun (WGS) entry which is preliminary data.</text>
</comment>
<feature type="domain" description="3D" evidence="4">
    <location>
        <begin position="275"/>
        <end position="335"/>
    </location>
</feature>
<evidence type="ECO:0000256" key="1">
    <source>
        <dbReference type="ARBA" id="ARBA00022729"/>
    </source>
</evidence>
<accession>A0ABW8TAB9</accession>
<dbReference type="SUPFAM" id="SSF50685">
    <property type="entry name" value="Barwin-like endoglucanases"/>
    <property type="match status" value="1"/>
</dbReference>
<dbReference type="CDD" id="cd22786">
    <property type="entry name" value="DPBB_YuiC-like"/>
    <property type="match status" value="1"/>
</dbReference>
<feature type="domain" description="Peptidoglycan hydrolase PcsB coiled-coil" evidence="5">
    <location>
        <begin position="84"/>
        <end position="153"/>
    </location>
</feature>
<dbReference type="Pfam" id="PF06725">
    <property type="entry name" value="3D"/>
    <property type="match status" value="1"/>
</dbReference>
<dbReference type="Proteomes" id="UP001623592">
    <property type="component" value="Unassembled WGS sequence"/>
</dbReference>
<evidence type="ECO:0000259" key="5">
    <source>
        <dbReference type="Pfam" id="PF24568"/>
    </source>
</evidence>